<name>A0A5M3M7G9_CONPW</name>
<dbReference type="EMBL" id="JH711590">
    <property type="protein sequence ID" value="EIW74730.1"/>
    <property type="molecule type" value="Genomic_DNA"/>
</dbReference>
<organism evidence="2 3">
    <name type="scientific">Coniophora puteana (strain RWD-64-598)</name>
    <name type="common">Brown rot fungus</name>
    <dbReference type="NCBI Taxonomy" id="741705"/>
    <lineage>
        <taxon>Eukaryota</taxon>
        <taxon>Fungi</taxon>
        <taxon>Dikarya</taxon>
        <taxon>Basidiomycota</taxon>
        <taxon>Agaricomycotina</taxon>
        <taxon>Agaricomycetes</taxon>
        <taxon>Agaricomycetidae</taxon>
        <taxon>Boletales</taxon>
        <taxon>Coniophorineae</taxon>
        <taxon>Coniophoraceae</taxon>
        <taxon>Coniophora</taxon>
    </lineage>
</organism>
<dbReference type="Proteomes" id="UP000053558">
    <property type="component" value="Unassembled WGS sequence"/>
</dbReference>
<evidence type="ECO:0000256" key="1">
    <source>
        <dbReference type="SAM" id="MobiDB-lite"/>
    </source>
</evidence>
<feature type="region of interest" description="Disordered" evidence="1">
    <location>
        <begin position="198"/>
        <end position="230"/>
    </location>
</feature>
<evidence type="ECO:0000313" key="3">
    <source>
        <dbReference type="Proteomes" id="UP000053558"/>
    </source>
</evidence>
<evidence type="ECO:0000313" key="2">
    <source>
        <dbReference type="EMBL" id="EIW74730.1"/>
    </source>
</evidence>
<gene>
    <name evidence="2" type="ORF">CONPUDRAFT_159512</name>
</gene>
<accession>A0A5M3M7G9</accession>
<sequence>MPSLHEPPVWARSTVILLTKSRTVPAPGNDYELVELVLAEPKYLFKEQRTIRLDGQGVQRLVDLVAVRLYLAIRAWERRRALPEAFLPPWKEEVHLAGKLLATLRNLDLPYIYPVIFDRALDLRWDPTVHVLDETTRLVSEVWYAEWVRRNGDEEMKDRWWMGLHEGSAKLWRQTVACKPQDIIDLERPEETYPRAGGAFFPPSAWNPPPESDDDYVPSDHRESKESTISNDVSKAFTEISSGLNTIGVALQNMSKALGDCGFGQPL</sequence>
<comment type="caution">
    <text evidence="2">The sequence shown here is derived from an EMBL/GenBank/DDBJ whole genome shotgun (WGS) entry which is preliminary data.</text>
</comment>
<dbReference type="AlphaFoldDB" id="A0A5M3M7G9"/>
<dbReference type="KEGG" id="cput:CONPUDRAFT_159512"/>
<keyword evidence="3" id="KW-1185">Reference proteome</keyword>
<dbReference type="RefSeq" id="XP_007774814.1">
    <property type="nucleotide sequence ID" value="XM_007776624.1"/>
</dbReference>
<protein>
    <submittedName>
        <fullName evidence="2">Uncharacterized protein</fullName>
    </submittedName>
</protein>
<dbReference type="GeneID" id="19204117"/>
<proteinExistence type="predicted"/>
<reference evidence="3" key="1">
    <citation type="journal article" date="2012" name="Science">
        <title>The Paleozoic origin of enzymatic lignin decomposition reconstructed from 31 fungal genomes.</title>
        <authorList>
            <person name="Floudas D."/>
            <person name="Binder M."/>
            <person name="Riley R."/>
            <person name="Barry K."/>
            <person name="Blanchette R.A."/>
            <person name="Henrissat B."/>
            <person name="Martinez A.T."/>
            <person name="Otillar R."/>
            <person name="Spatafora J.W."/>
            <person name="Yadav J.S."/>
            <person name="Aerts A."/>
            <person name="Benoit I."/>
            <person name="Boyd A."/>
            <person name="Carlson A."/>
            <person name="Copeland A."/>
            <person name="Coutinho P.M."/>
            <person name="de Vries R.P."/>
            <person name="Ferreira P."/>
            <person name="Findley K."/>
            <person name="Foster B."/>
            <person name="Gaskell J."/>
            <person name="Glotzer D."/>
            <person name="Gorecki P."/>
            <person name="Heitman J."/>
            <person name="Hesse C."/>
            <person name="Hori C."/>
            <person name="Igarashi K."/>
            <person name="Jurgens J.A."/>
            <person name="Kallen N."/>
            <person name="Kersten P."/>
            <person name="Kohler A."/>
            <person name="Kuees U."/>
            <person name="Kumar T.K.A."/>
            <person name="Kuo A."/>
            <person name="LaButti K."/>
            <person name="Larrondo L.F."/>
            <person name="Lindquist E."/>
            <person name="Ling A."/>
            <person name="Lombard V."/>
            <person name="Lucas S."/>
            <person name="Lundell T."/>
            <person name="Martin R."/>
            <person name="McLaughlin D.J."/>
            <person name="Morgenstern I."/>
            <person name="Morin E."/>
            <person name="Murat C."/>
            <person name="Nagy L.G."/>
            <person name="Nolan M."/>
            <person name="Ohm R.A."/>
            <person name="Patyshakuliyeva A."/>
            <person name="Rokas A."/>
            <person name="Ruiz-Duenas F.J."/>
            <person name="Sabat G."/>
            <person name="Salamov A."/>
            <person name="Samejima M."/>
            <person name="Schmutz J."/>
            <person name="Slot J.C."/>
            <person name="St John F."/>
            <person name="Stenlid J."/>
            <person name="Sun H."/>
            <person name="Sun S."/>
            <person name="Syed K."/>
            <person name="Tsang A."/>
            <person name="Wiebenga A."/>
            <person name="Young D."/>
            <person name="Pisabarro A."/>
            <person name="Eastwood D.C."/>
            <person name="Martin F."/>
            <person name="Cullen D."/>
            <person name="Grigoriev I.V."/>
            <person name="Hibbett D.S."/>
        </authorList>
    </citation>
    <scope>NUCLEOTIDE SEQUENCE [LARGE SCALE GENOMIC DNA]</scope>
    <source>
        <strain evidence="3">RWD-64-598 SS2</strain>
    </source>
</reference>